<dbReference type="GO" id="GO:0034464">
    <property type="term" value="C:BBSome"/>
    <property type="evidence" value="ECO:0007669"/>
    <property type="project" value="InterPro"/>
</dbReference>
<dbReference type="InterPro" id="IPR055379">
    <property type="entry name" value="BBS2_pf_dom"/>
</dbReference>
<evidence type="ECO:0000259" key="10">
    <source>
        <dbReference type="Pfam" id="PF23350"/>
    </source>
</evidence>
<keyword evidence="4" id="KW-0969">Cilium</keyword>
<evidence type="ECO:0000256" key="2">
    <source>
        <dbReference type="ARBA" id="ARBA00004245"/>
    </source>
</evidence>
<dbReference type="Proteomes" id="UP000186922">
    <property type="component" value="Unassembled WGS sequence"/>
</dbReference>
<keyword evidence="6" id="KW-0966">Cell projection</keyword>
<dbReference type="Gene3D" id="2.130.10.10">
    <property type="entry name" value="YVTN repeat-like/Quinoprotein amine dehydrogenase"/>
    <property type="match status" value="1"/>
</dbReference>
<gene>
    <name evidence="12" type="primary">RvY_08295-1</name>
    <name evidence="12" type="synonym">RvY_08295.1</name>
    <name evidence="12" type="ORF">RvY_08295</name>
</gene>
<sequence>MLRAVYDLQLQQTIRPGRVVCGMFSEGEMYIAAANMANKVIISKLPTLVTYASRIVPSKESLQVLNINQTITALAVGKFTRDSPTDLLFIGTPTELIVYDVPSNREVFRRPTTGGASSIAIGTTGRIKKTLAIVGGQSALQGFDQEGNEPLWTLTGDNVSVLCLFDINKDGQTEIVAGCDDHQIRVFRETEQIFSMSETDNVVSLAVLKDQSFVYGLSNGTVGVYEQYDRRWRVKSKSVPTALIGMDLNGNGEQEILCGWSNGKFEVRDRFTGNLMFKYQMDDPVAQVVEVHDPRANSYLLVCSTEGNVKAFAVENGAAGDSEVTFLQDVSSNEFISVDEQGESRINIFEEEDENEEATMQDRLDVRPKKGDFIMDAAYEWSTMQEDVEVIVEIEPSMNDPNYFTSSDSHRDGQKSLVPPGIQAFLRTDDVGDLKSLPNLFDKPCLKFTVRTTVSTYKIPGVIIFAEGVFAGESYYHHPPERLLSNVTQFPLSIPKNTPVEMFVTVMAGQPNRKYYFCHGQLIKIKRFAMYYQLTEQQPTQPEGYVTFKLLERTNRFLLWAADHFFLRTDHKSSTDPNKAVLSFVGLRDGEKLSLEMTGDGEVTVRTDSIDTAGDVVECIAESMSVKQLTSRAHFPKAYDTLKDVFVQVEEFQKNRQRQVADIADRGSTIRAMLMKAEETKMLEVWPEVRKCFLELGNQNKAVLGDFRVQMEAHEKLTTGLKLVSQLIDKAARLRVGSVKADLFAKCRMAVQNRDVGLLTRLMEFAGT</sequence>
<feature type="domain" description="BBS2 hairpin" evidence="11">
    <location>
        <begin position="636"/>
        <end position="733"/>
    </location>
</feature>
<dbReference type="PANTHER" id="PTHR32465">
    <property type="entry name" value="BARDET-BIEDL SYNDROME 2 PROTEIN"/>
    <property type="match status" value="1"/>
</dbReference>
<evidence type="ECO:0000259" key="7">
    <source>
        <dbReference type="Pfam" id="PF14781"/>
    </source>
</evidence>
<dbReference type="InterPro" id="IPR029429">
    <property type="entry name" value="BBS2_Mid"/>
</dbReference>
<dbReference type="STRING" id="947166.A0A1D1VEK3"/>
<organism evidence="12 13">
    <name type="scientific">Ramazzottius varieornatus</name>
    <name type="common">Water bear</name>
    <name type="synonym">Tardigrade</name>
    <dbReference type="NCBI Taxonomy" id="947166"/>
    <lineage>
        <taxon>Eukaryota</taxon>
        <taxon>Metazoa</taxon>
        <taxon>Ecdysozoa</taxon>
        <taxon>Tardigrada</taxon>
        <taxon>Eutardigrada</taxon>
        <taxon>Parachela</taxon>
        <taxon>Hypsibioidea</taxon>
        <taxon>Ramazzottiidae</taxon>
        <taxon>Ramazzottius</taxon>
    </lineage>
</organism>
<evidence type="ECO:0000256" key="4">
    <source>
        <dbReference type="ARBA" id="ARBA00023069"/>
    </source>
</evidence>
<accession>A0A1D1VEK3</accession>
<name>A0A1D1VEK3_RAMVA</name>
<dbReference type="Pfam" id="PF14783">
    <property type="entry name" value="BBS2_Mid"/>
    <property type="match status" value="1"/>
</dbReference>
<evidence type="ECO:0000259" key="9">
    <source>
        <dbReference type="Pfam" id="PF14783"/>
    </source>
</evidence>
<reference evidence="12 13" key="1">
    <citation type="journal article" date="2016" name="Nat. Commun.">
        <title>Extremotolerant tardigrade genome and improved radiotolerance of human cultured cells by tardigrade-unique protein.</title>
        <authorList>
            <person name="Hashimoto T."/>
            <person name="Horikawa D.D."/>
            <person name="Saito Y."/>
            <person name="Kuwahara H."/>
            <person name="Kozuka-Hata H."/>
            <person name="Shin-I T."/>
            <person name="Minakuchi Y."/>
            <person name="Ohishi K."/>
            <person name="Motoyama A."/>
            <person name="Aizu T."/>
            <person name="Enomoto A."/>
            <person name="Kondo K."/>
            <person name="Tanaka S."/>
            <person name="Hara Y."/>
            <person name="Koshikawa S."/>
            <person name="Sagara H."/>
            <person name="Miura T."/>
            <person name="Yokobori S."/>
            <person name="Miyagawa K."/>
            <person name="Suzuki Y."/>
            <person name="Kubo T."/>
            <person name="Oyama M."/>
            <person name="Kohara Y."/>
            <person name="Fujiyama A."/>
            <person name="Arakawa K."/>
            <person name="Katayama T."/>
            <person name="Toyoda A."/>
            <person name="Kunieda T."/>
        </authorList>
    </citation>
    <scope>NUCLEOTIDE SEQUENCE [LARGE SCALE GENOMIC DNA]</scope>
    <source>
        <strain evidence="12 13">YOKOZUNA-1</strain>
    </source>
</reference>
<dbReference type="Pfam" id="PF14782">
    <property type="entry name" value="BBS2_GAE"/>
    <property type="match status" value="1"/>
</dbReference>
<keyword evidence="3" id="KW-0963">Cytoplasm</keyword>
<evidence type="ECO:0008006" key="14">
    <source>
        <dbReference type="Google" id="ProtNLM"/>
    </source>
</evidence>
<dbReference type="Pfam" id="PF23350">
    <property type="entry name" value="BBS2_pf"/>
    <property type="match status" value="1"/>
</dbReference>
<evidence type="ECO:0000313" key="12">
    <source>
        <dbReference type="EMBL" id="GAU96928.1"/>
    </source>
</evidence>
<dbReference type="GO" id="GO:0016020">
    <property type="term" value="C:membrane"/>
    <property type="evidence" value="ECO:0007669"/>
    <property type="project" value="TreeGrafter"/>
</dbReference>
<evidence type="ECO:0000256" key="6">
    <source>
        <dbReference type="ARBA" id="ARBA00023273"/>
    </source>
</evidence>
<feature type="domain" description="BBS2 platform" evidence="10">
    <location>
        <begin position="532"/>
        <end position="621"/>
    </location>
</feature>
<keyword evidence="5" id="KW-0206">Cytoskeleton</keyword>
<dbReference type="GO" id="GO:0031514">
    <property type="term" value="C:motile cilium"/>
    <property type="evidence" value="ECO:0007669"/>
    <property type="project" value="TreeGrafter"/>
</dbReference>
<dbReference type="PIRSF" id="PIRSF013684">
    <property type="entry name" value="BBS2"/>
    <property type="match status" value="1"/>
</dbReference>
<evidence type="ECO:0000256" key="3">
    <source>
        <dbReference type="ARBA" id="ARBA00022490"/>
    </source>
</evidence>
<comment type="caution">
    <text evidence="12">The sequence shown here is derived from an EMBL/GenBank/DDBJ whole genome shotgun (WGS) entry which is preliminary data.</text>
</comment>
<protein>
    <recommendedName>
        <fullName evidence="14">Bardet-Biedl syndrome 2 protein homolog</fullName>
    </recommendedName>
</protein>
<dbReference type="AlphaFoldDB" id="A0A1D1VEK3"/>
<dbReference type="SUPFAM" id="SSF50978">
    <property type="entry name" value="WD40 repeat-like"/>
    <property type="match status" value="1"/>
</dbReference>
<feature type="domain" description="BBS2 GAE" evidence="8">
    <location>
        <begin position="443"/>
        <end position="528"/>
    </location>
</feature>
<proteinExistence type="predicted"/>
<dbReference type="InterPro" id="IPR036322">
    <property type="entry name" value="WD40_repeat_dom_sf"/>
</dbReference>
<evidence type="ECO:0000256" key="1">
    <source>
        <dbReference type="ARBA" id="ARBA00004138"/>
    </source>
</evidence>
<evidence type="ECO:0000256" key="5">
    <source>
        <dbReference type="ARBA" id="ARBA00023212"/>
    </source>
</evidence>
<evidence type="ECO:0000259" key="11">
    <source>
        <dbReference type="Pfam" id="PF23353"/>
    </source>
</evidence>
<dbReference type="GO" id="GO:0036064">
    <property type="term" value="C:ciliary basal body"/>
    <property type="evidence" value="ECO:0007669"/>
    <property type="project" value="TreeGrafter"/>
</dbReference>
<dbReference type="InterPro" id="IPR015943">
    <property type="entry name" value="WD40/YVTN_repeat-like_dom_sf"/>
</dbReference>
<dbReference type="Pfam" id="PF23353">
    <property type="entry name" value="BBS2_hp"/>
    <property type="match status" value="1"/>
</dbReference>
<keyword evidence="13" id="KW-1185">Reference proteome</keyword>
<dbReference type="InterPro" id="IPR029430">
    <property type="entry name" value="BBS2_N"/>
</dbReference>
<dbReference type="GO" id="GO:1905515">
    <property type="term" value="P:non-motile cilium assembly"/>
    <property type="evidence" value="ECO:0007669"/>
    <property type="project" value="InterPro"/>
</dbReference>
<dbReference type="InterPro" id="IPR016616">
    <property type="entry name" value="Bardet-Biedl_syndrome_2_prot"/>
</dbReference>
<dbReference type="OrthoDB" id="2120021at2759"/>
<evidence type="ECO:0000313" key="13">
    <source>
        <dbReference type="Proteomes" id="UP000186922"/>
    </source>
</evidence>
<feature type="domain" description="Ciliary BBSome complex subunit 2 middle region" evidence="9">
    <location>
        <begin position="162"/>
        <end position="268"/>
    </location>
</feature>
<comment type="subcellular location">
    <subcellularLocation>
        <location evidence="1">Cell projection</location>
        <location evidence="1">Cilium</location>
    </subcellularLocation>
    <subcellularLocation>
        <location evidence="2">Cytoplasm</location>
        <location evidence="2">Cytoskeleton</location>
    </subcellularLocation>
</comment>
<dbReference type="PANTHER" id="PTHR32465:SF0">
    <property type="entry name" value="BARDET-BIEDL SYNDROME 2 PROTEIN"/>
    <property type="match status" value="1"/>
</dbReference>
<dbReference type="InterPro" id="IPR029333">
    <property type="entry name" value="BBS2_GAE_dom"/>
</dbReference>
<dbReference type="InterPro" id="IPR055380">
    <property type="entry name" value="BBS2_hp_dom"/>
</dbReference>
<dbReference type="Pfam" id="PF14781">
    <property type="entry name" value="BBS2_N"/>
    <property type="match status" value="1"/>
</dbReference>
<evidence type="ECO:0000259" key="8">
    <source>
        <dbReference type="Pfam" id="PF14782"/>
    </source>
</evidence>
<dbReference type="EMBL" id="BDGG01000003">
    <property type="protein sequence ID" value="GAU96928.1"/>
    <property type="molecule type" value="Genomic_DNA"/>
</dbReference>
<feature type="domain" description="Ciliary BBSome complex subunit 2 N-terminal" evidence="7">
    <location>
        <begin position="21"/>
        <end position="122"/>
    </location>
</feature>